<dbReference type="InterPro" id="IPR000524">
    <property type="entry name" value="Tscrpt_reg_HTH_GntR"/>
</dbReference>
<evidence type="ECO:0000313" key="6">
    <source>
        <dbReference type="Proteomes" id="UP000239896"/>
    </source>
</evidence>
<protein>
    <submittedName>
        <fullName evidence="5">DNA-binding GntR family transcriptional regulator</fullName>
    </submittedName>
</protein>
<dbReference type="GO" id="GO:0003677">
    <property type="term" value="F:DNA binding"/>
    <property type="evidence" value="ECO:0007669"/>
    <property type="project" value="UniProtKB-KW"/>
</dbReference>
<evidence type="ECO:0000256" key="3">
    <source>
        <dbReference type="ARBA" id="ARBA00023163"/>
    </source>
</evidence>
<dbReference type="RefSeq" id="WP_106229664.1">
    <property type="nucleotide sequence ID" value="NZ_PVTM01000003.1"/>
</dbReference>
<dbReference type="SMART" id="SM00895">
    <property type="entry name" value="FCD"/>
    <property type="match status" value="1"/>
</dbReference>
<dbReference type="PANTHER" id="PTHR43537:SF53">
    <property type="entry name" value="HTH-TYPE TRANSCRIPTIONAL REPRESSOR NANR"/>
    <property type="match status" value="1"/>
</dbReference>
<comment type="caution">
    <text evidence="5">The sequence shown here is derived from an EMBL/GenBank/DDBJ whole genome shotgun (WGS) entry which is preliminary data.</text>
</comment>
<name>A0A2T0VPX5_9GAMM</name>
<dbReference type="Proteomes" id="UP000239896">
    <property type="component" value="Unassembled WGS sequence"/>
</dbReference>
<dbReference type="SMART" id="SM00345">
    <property type="entry name" value="HTH_GNTR"/>
    <property type="match status" value="1"/>
</dbReference>
<dbReference type="InterPro" id="IPR008920">
    <property type="entry name" value="TF_FadR/GntR_C"/>
</dbReference>
<dbReference type="Gene3D" id="1.10.10.10">
    <property type="entry name" value="Winged helix-like DNA-binding domain superfamily/Winged helix DNA-binding domain"/>
    <property type="match status" value="1"/>
</dbReference>
<dbReference type="InterPro" id="IPR011711">
    <property type="entry name" value="GntR_C"/>
</dbReference>
<organism evidence="5 6">
    <name type="scientific">Halomonas ventosae</name>
    <dbReference type="NCBI Taxonomy" id="229007"/>
    <lineage>
        <taxon>Bacteria</taxon>
        <taxon>Pseudomonadati</taxon>
        <taxon>Pseudomonadota</taxon>
        <taxon>Gammaproteobacteria</taxon>
        <taxon>Oceanospirillales</taxon>
        <taxon>Halomonadaceae</taxon>
        <taxon>Halomonas</taxon>
    </lineage>
</organism>
<proteinExistence type="predicted"/>
<dbReference type="Pfam" id="PF07729">
    <property type="entry name" value="FCD"/>
    <property type="match status" value="1"/>
</dbReference>
<feature type="domain" description="HTH gntR-type" evidence="4">
    <location>
        <begin position="22"/>
        <end position="89"/>
    </location>
</feature>
<dbReference type="SUPFAM" id="SSF46785">
    <property type="entry name" value="Winged helix' DNA-binding domain"/>
    <property type="match status" value="1"/>
</dbReference>
<dbReference type="Gene3D" id="1.20.120.530">
    <property type="entry name" value="GntR ligand-binding domain-like"/>
    <property type="match status" value="1"/>
</dbReference>
<keyword evidence="2 5" id="KW-0238">DNA-binding</keyword>
<dbReference type="Pfam" id="PF00392">
    <property type="entry name" value="GntR"/>
    <property type="match status" value="1"/>
</dbReference>
<dbReference type="InterPro" id="IPR036388">
    <property type="entry name" value="WH-like_DNA-bd_sf"/>
</dbReference>
<keyword evidence="1" id="KW-0805">Transcription regulation</keyword>
<dbReference type="PANTHER" id="PTHR43537">
    <property type="entry name" value="TRANSCRIPTIONAL REGULATOR, GNTR FAMILY"/>
    <property type="match status" value="1"/>
</dbReference>
<gene>
    <name evidence="5" type="ORF">BCL64_1032</name>
</gene>
<evidence type="ECO:0000259" key="4">
    <source>
        <dbReference type="PROSITE" id="PS50949"/>
    </source>
</evidence>
<accession>A0A2T0VPX5</accession>
<dbReference type="EMBL" id="PVTM01000003">
    <property type="protein sequence ID" value="PRY72523.1"/>
    <property type="molecule type" value="Genomic_DNA"/>
</dbReference>
<dbReference type="PROSITE" id="PS50949">
    <property type="entry name" value="HTH_GNTR"/>
    <property type="match status" value="1"/>
</dbReference>
<evidence type="ECO:0000256" key="1">
    <source>
        <dbReference type="ARBA" id="ARBA00023015"/>
    </source>
</evidence>
<keyword evidence="6" id="KW-1185">Reference proteome</keyword>
<dbReference type="SUPFAM" id="SSF48008">
    <property type="entry name" value="GntR ligand-binding domain-like"/>
    <property type="match status" value="1"/>
</dbReference>
<dbReference type="GO" id="GO:0003700">
    <property type="term" value="F:DNA-binding transcription factor activity"/>
    <property type="evidence" value="ECO:0007669"/>
    <property type="project" value="InterPro"/>
</dbReference>
<dbReference type="AlphaFoldDB" id="A0A2T0VPX5"/>
<evidence type="ECO:0000313" key="5">
    <source>
        <dbReference type="EMBL" id="PRY72523.1"/>
    </source>
</evidence>
<reference evidence="5 6" key="1">
    <citation type="submission" date="2018-03" db="EMBL/GenBank/DDBJ databases">
        <title>Comparative analysis of microorganisms from saline springs in Andes Mountain Range, Colombia.</title>
        <authorList>
            <person name="Rubin E."/>
        </authorList>
    </citation>
    <scope>NUCLEOTIDE SEQUENCE [LARGE SCALE GENOMIC DNA]</scope>
    <source>
        <strain evidence="5 6">USBA 854</strain>
    </source>
</reference>
<sequence length="247" mass="27294">MQEWQEEVLAEVRAGRRISDRRIGDRDIVDKVRRAVLMQRLPPGTRLPEVTLGEVFGVSRSVVRKALTRLASEHVVDQRPNQVARVRAPSIEETRETFAARRLVEGEVAALLAGRLDAASHARLAAQARGEVEAHGRDDEPARIEHSLAIHHLLAEHSPNRVLGAMLTDLILRTSIVIALYKRPNLASCFLEGDHAALLAALEQGDAEAAREGIQRHLESLEALLDLSPREASIDLMAILGRSREQA</sequence>
<evidence type="ECO:0000256" key="2">
    <source>
        <dbReference type="ARBA" id="ARBA00023125"/>
    </source>
</evidence>
<keyword evidence="3" id="KW-0804">Transcription</keyword>
<dbReference type="InterPro" id="IPR036390">
    <property type="entry name" value="WH_DNA-bd_sf"/>
</dbReference>